<dbReference type="EMBL" id="LT853694">
    <property type="protein sequence ID" value="SMQ48457.1"/>
    <property type="molecule type" value="Genomic_DNA"/>
</dbReference>
<reference evidence="2 3" key="1">
    <citation type="submission" date="2016-06" db="EMBL/GenBank/DDBJ databases">
        <authorList>
            <person name="Kjaerup R.B."/>
            <person name="Dalgaard T.S."/>
            <person name="Juul-Madsen H.R."/>
        </authorList>
    </citation>
    <scope>NUCLEOTIDE SEQUENCE [LARGE SCALE GENOMIC DNA]</scope>
</reference>
<keyword evidence="1" id="KW-0732">Signal</keyword>
<feature type="chain" id="PRO_5012914340" evidence="1">
    <location>
        <begin position="19"/>
        <end position="77"/>
    </location>
</feature>
<accession>A0A1X7RN77</accession>
<protein>
    <submittedName>
        <fullName evidence="2">Uncharacterized protein</fullName>
    </submittedName>
</protein>
<name>A0A1X7RN77_ZYMT9</name>
<dbReference type="AlphaFoldDB" id="A0A1X7RN77"/>
<organism evidence="2 3">
    <name type="scientific">Zymoseptoria tritici (strain ST99CH_3D7)</name>
    <dbReference type="NCBI Taxonomy" id="1276538"/>
    <lineage>
        <taxon>Eukaryota</taxon>
        <taxon>Fungi</taxon>
        <taxon>Dikarya</taxon>
        <taxon>Ascomycota</taxon>
        <taxon>Pezizomycotina</taxon>
        <taxon>Dothideomycetes</taxon>
        <taxon>Dothideomycetidae</taxon>
        <taxon>Mycosphaerellales</taxon>
        <taxon>Mycosphaerellaceae</taxon>
        <taxon>Zymoseptoria</taxon>
    </lineage>
</organism>
<sequence>MKLSHLPILLALLASTLADFTCELPSDDHENGNCVGHGPDAGKQQDCSFARPCFDDQHRCEFHSGTSEAACDHCCGD</sequence>
<dbReference type="Proteomes" id="UP000215127">
    <property type="component" value="Chromosome 3"/>
</dbReference>
<evidence type="ECO:0000313" key="3">
    <source>
        <dbReference type="Proteomes" id="UP000215127"/>
    </source>
</evidence>
<gene>
    <name evidence="2" type="ORF">ZT3D7_G3606</name>
</gene>
<proteinExistence type="predicted"/>
<evidence type="ECO:0000256" key="1">
    <source>
        <dbReference type="SAM" id="SignalP"/>
    </source>
</evidence>
<feature type="signal peptide" evidence="1">
    <location>
        <begin position="1"/>
        <end position="18"/>
    </location>
</feature>
<keyword evidence="3" id="KW-1185">Reference proteome</keyword>
<evidence type="ECO:0000313" key="2">
    <source>
        <dbReference type="EMBL" id="SMQ48457.1"/>
    </source>
</evidence>